<feature type="domain" description="Galectin" evidence="5">
    <location>
        <begin position="1321"/>
        <end position="1451"/>
    </location>
</feature>
<feature type="domain" description="Galectin" evidence="5">
    <location>
        <begin position="256"/>
        <end position="391"/>
    </location>
</feature>
<proteinExistence type="predicted"/>
<keyword evidence="2" id="KW-0677">Repeat</keyword>
<feature type="domain" description="Galectin" evidence="5">
    <location>
        <begin position="1168"/>
        <end position="1299"/>
    </location>
</feature>
<dbReference type="PROSITE" id="PS51304">
    <property type="entry name" value="GALECTIN"/>
    <property type="match status" value="26"/>
</dbReference>
<organism evidence="6 7">
    <name type="scientific">Conger conger</name>
    <name type="common">Conger eel</name>
    <name type="synonym">Muraena conger</name>
    <dbReference type="NCBI Taxonomy" id="82655"/>
    <lineage>
        <taxon>Eukaryota</taxon>
        <taxon>Metazoa</taxon>
        <taxon>Chordata</taxon>
        <taxon>Craniata</taxon>
        <taxon>Vertebrata</taxon>
        <taxon>Euteleostomi</taxon>
        <taxon>Actinopterygii</taxon>
        <taxon>Neopterygii</taxon>
        <taxon>Teleostei</taxon>
        <taxon>Anguilliformes</taxon>
        <taxon>Congridae</taxon>
        <taxon>Conger</taxon>
    </lineage>
</organism>
<dbReference type="InterPro" id="IPR001079">
    <property type="entry name" value="Galectin_CRD"/>
</dbReference>
<dbReference type="Gene3D" id="2.60.120.200">
    <property type="match status" value="26"/>
</dbReference>
<protein>
    <recommendedName>
        <fullName evidence="8">Galectin</fullName>
    </recommendedName>
</protein>
<feature type="domain" description="Galectin" evidence="5">
    <location>
        <begin position="3532"/>
        <end position="3660"/>
    </location>
</feature>
<evidence type="ECO:0000313" key="6">
    <source>
        <dbReference type="EMBL" id="KAJ8256622.1"/>
    </source>
</evidence>
<feature type="domain" description="Galectin" evidence="5">
    <location>
        <begin position="718"/>
        <end position="848"/>
    </location>
</feature>
<reference evidence="6" key="1">
    <citation type="journal article" date="2023" name="Science">
        <title>Genome structures resolve the early diversification of teleost fishes.</title>
        <authorList>
            <person name="Parey E."/>
            <person name="Louis A."/>
            <person name="Montfort J."/>
            <person name="Bouchez O."/>
            <person name="Roques C."/>
            <person name="Iampietro C."/>
            <person name="Lluch J."/>
            <person name="Castinel A."/>
            <person name="Donnadieu C."/>
            <person name="Desvignes T."/>
            <person name="Floi Bucao C."/>
            <person name="Jouanno E."/>
            <person name="Wen M."/>
            <person name="Mejri S."/>
            <person name="Dirks R."/>
            <person name="Jansen H."/>
            <person name="Henkel C."/>
            <person name="Chen W.J."/>
            <person name="Zahm M."/>
            <person name="Cabau C."/>
            <person name="Klopp C."/>
            <person name="Thompson A.W."/>
            <person name="Robinson-Rechavi M."/>
            <person name="Braasch I."/>
            <person name="Lecointre G."/>
            <person name="Bobe J."/>
            <person name="Postlethwait J.H."/>
            <person name="Berthelot C."/>
            <person name="Roest Crollius H."/>
            <person name="Guiguen Y."/>
        </authorList>
    </citation>
    <scope>NUCLEOTIDE SEQUENCE</scope>
    <source>
        <strain evidence="6">Concon-B</strain>
    </source>
</reference>
<sequence length="3840" mass="429108">MGGKVVVFNTFRNNCWETEERVHTFPFEEEKSFDLVFIVTQQEYQVYVNGCRYYAFLHRMPLEYVSAVAIHGDVSIQSGNITEGGGMTIQRRLGLGLMQITSIPYVGSIQGCLRVGIHMYFRGTIPQEMKSFTISLQYAEQEGSDTALLFNPQFDCSGGVVKFNSIKNGKPQSEEKIRRFPFQLGQDFELLFIISQTGYQAIVNGRPFHSFRHRMPVEHVNAVKITGDVSMQTLNLIRAGRGLRGLRRILVSKIPYVGPVYGGFRKWMTLYFRGTIPNELNRFAINLQCGVLEGCDIAFHFNPRFTDCGNYVVFNNFKAGGWQKEERVQRMPFKKGEDFLVTITIVDKGYQVTVDGQWFHFFQHRVPVEQVCAIGIKGDIAMKTIDSTGAEEDDDDDDDDEEGTPRTRQIVFTKTPHMGPIHFGLRAGMCLRFLGNISKTAKSFTIRLQYAEMQTSDTALYFQPIFEPVKMVVFNTMQNGKYNTEEKVYKMPFCRGNDFELAFFITSQGYQVFVDGKRFHFFKRCMAVEPVTTIKIDGEVAMATLNANEEEPEKEEVVVTRGISHLGPIYGGLRTGMSLYFKGIIPQNLDRLRIILRCGDKEDSNVAFIFSARFNSNEMVLNDFQNGAWGAEERPEKIPFKQGEEFEMLYTVSKVGYQVVVNGEEFCLFKHRLPMDQVTGILISEAAKVHTINIIHGGQEGVLGRLSQSMMVVNRVPHVMPVYGGLRAGMYLYFHGKVDDSFNSFKIKLQYGGRTGCDKAMCFIPVVESQKTTFNSFQDGKFGTEEKVDVMPFTKGQPFVILFIITSKAYQVLINGCLFYTFKHRMAVEQVSTLAVEGDVSIDTINMIGGGPGSIEGYRGLRNISVPTTPHVAPICGGLRTGTYIYFRGTVAANVFSINLQCAEMKSSDVALHFVAKKSRVEFNTLRNEKLEKREVVDQSPFAAGQEFEMIFIVTTGGYKVIVNGRILYFFKHRMKPEHVNAIKFSKGVSMTTVNMIKGGEGGMHPSVGKMVVTKTPCVMPVYGGFGSEMCLCFKGTIPESVNGFCINLKCGQVEGSDIAMKFNPQFETSVVVFDTFRNGSWEAEDRIEVMPLKRGEDFELLFSITLHGYQVIVNGRLFYMFRHRMPVSHVSVIEITGDVSVKDLDIRKRGEGHTEEPAEEGELTIPHVRPIVGSLRTGMYVYFKGTIPEDIKTFTFSLQYGQMKGCDKAFLMITKFEPSEVVQFKTFLNGKCGNKEEGKGMPFTKGADFCVHVFVTSKGYQVLINGCQFHLFAHRMPVEQVTALKIAGNVTVQTINTLRGGPGAPCQPGVQKMVVSSIPCVLPVLNGLRPGMFLYFLGIVPNSSKRFSINLKCAEMDSSDNVMHFNPRFDSNVVVFNTFRNGGWENEERPSWMPFSCSAQFEVVFIVTLKGYQVMVNGRQFHFFNHRMPCEFVTAIKICGDVCMHTMHIIERGPMGHLGQPGIGKMVINKIPHVGHIFGGLRKGMAFYFRGTIPENSNSFCIDLQNGQLDACDKAFRFNPQFKLGKIAFNSFRNGKFELEEKVNILPFAPGDPFELHFIVTSTGYQVKVNGILFYTFMHRMPAKYVSNLKITGDVKMETGDIMEGVEPEPEPVIPSFPSIGPISGLRTGTSLQLDGTIPKSFKSFSINLHCGPCGEAKNIALQFSAKCDSSEVTFNTLSKGIWREAEIVKEMPFEAGMEFQMVFVITSEGYQVKIDGQDFYFYKHYIPAVNVTALKFSGDVSIQTTNIAEGGCLIHGKTVMDANPFVQPIACGLKTGTYLYFRGKVDEDANRFSISLDCGEKKGCEKAIFFKPQFQPSEMVVFNSFQNGEWGKEEKVAIMPFKKGQNFEMVFIVTSCSYQLLINGRRFYVFKHRVAVDRVCAIRIGGDVTMEPINIIGANVQGYRGLHKTVVTRTPYVGTVYGGLRMGTYLHFQGTVHKNPNSFTINLQCGESNDSDTAFLFKPKFKRNEVVLYSLQSGKLQNKEVVQKMPFTTEKDFEVVYVITTGGYQVIVNGSHFCTFKHHIPVEHVSNIRVQGNVTMKTVNRVGGGEGCMHPRLGKMVVTKIPHMGPIYSGLKTGMFLLFHGTVPDEAEAFCINLQYGQMEGSDIAFHFNARFNANSVVLNTWRSSSWEEEVAIPMMPFTKGKSFELVYMITAEGYQVYYNGSHFYFFAHRMPVECVTAVNITGEVSMKLVNMTERGKGAPALPAPGPVVVSTTPHSEPINGGLRHGMYLYFKGTIPSVAKSFAINLQNSGMEGSDVALHVNPRFEESVVFNTCRSGSWEEEERPAEMPFCKGEDFELLIIVTTEGYQVIANGRQFHFFKHRMQVEQVSAVNIVGDVSLKPVHIVQSGPEQPGLGKIAISEIPHVSPIYGGLRPLMYLYFKGTCRESFYINLQNAEMEGSDIGIHLNHKLDSGVVVFNAFQNGGWGPEESVEGMLFNKDEEFEIVYIISSEGYTVNINGRQCHFFKHRMSVEQVSTIQIAGDVSMQTLNIIQAGQSEQGVPDDGKIDFLTVPYVAPMYGRLRAGTALYIQGTIPEDSASYTIGLQYGQKVGSDIAFLFTGRAEDEVVCNSCKDGAWGDDDLVDIVPFGPGDDFELVLVITEEGYQVVANGFLCHFFNHRMPVDQVCALNITQDITIHSVKIIKGEDVVIKKKAKKISREVESVAAVFKIGMALFFQGTIPVGFKSFTINLRCGEEKDSDIAFSFNPKCSGDEEVVVFNSFKGGSWETEDTVTEMPFDEGESFELVFFPTTEGYQVYVNRRKFHFFSHRIPMERVTTLEFLGIIMLASNCIAEKEIQREDEDDDDDDDDDDDTALSLVPSLTPLLGGFKPDMSVCIRGTKNNKFYIDFQCGEADKALRFHSKSQGTVLNSCQGGIWGTEETVDKSLLVGEQFFLTFKVTIDSYEVIVNGTEACTFKHRVEMEKVTAIKVLGDVTIDRVGIIELITPEPVDEPVEEIEVVQCETAVEKSFNVGTTLTFLGIVPDDTKSFSVNLCGNDPDIAFHFRPLFETSEVVFNTFRNGSWEEAEKVDSMPFTKGENFELVYIITTEGYQVNVNGNQFHLYHHRMPEDPVRAIRVTGDISVTSVNVVEGAKEYPSPAELGTVQSETAALCTWKEGTSVTFLGRIPDEFESFSINLCGNAPDIAFHFRPIFETSEVVFNTFRNGSWEEAEKVDSMPFTKGETFEMTYIITAVGYLVKINGTEFYTYKCRMEVAQVSTIKVLGDIFIKVTDVQEPVPVYPLPAQLGPVMAMAHVSGMLKTGMSVLFQGVMPMEIDRFCINLQCGDTDNCDTAFHFSPLFETSEVVFNTFRNGSWEEAEKVDKMPFTKGEKFELLFVITEEGYQVNVNANGGLPMFKHRIGIEHVHTIQVIGITLEAVIQEKREYPVVAELGPVQSMASVAGSLKPGISLSFEGSIPESITCFCINLLCGEEVGSDIAFNFRPQFDVRQVLFNTYRHGWEEAEKASEMPFIEGKSFVLLINITSEGYQVAVNGNELYFFKHRIALENVVAMQIIGDVQITTINIVETAPSVTPLPGGLKEGTSLTFLGMMPPESSEFSIDLRCGTEEGCDTAFHFCPQDERVVFNSFKGGSWETEVTFDKLPFTKGENFEIVFLVNKDGYQVTVDDEEICMFTHRIPVTEVRALQISGNVSLPTVNIIEGAIYDQGGLTCFETVVVAAPIFMPIPSSFKKGTSVKFNIGIPEQISCFSIEMMCGDSPGCNKALKFCCHFEPSEEVTFNSFQSDSWGQEEKAAVMPFRKGETFDLDFKITDKGYKVKANGSTLHTFVHRIAVKKVTGIQIVGGIDLKAINIVQEGPCIQQGALEGITVSQQGSDSHLIS</sequence>
<feature type="domain" description="Galectin" evidence="5">
    <location>
        <begin position="2664"/>
        <end position="2801"/>
    </location>
</feature>
<evidence type="ECO:0008006" key="8">
    <source>
        <dbReference type="Google" id="ProtNLM"/>
    </source>
</evidence>
<dbReference type="Proteomes" id="UP001152803">
    <property type="component" value="Unassembled WGS sequence"/>
</dbReference>
<feature type="domain" description="Galectin" evidence="5">
    <location>
        <begin position="105"/>
        <end position="240"/>
    </location>
</feature>
<feature type="domain" description="Galectin" evidence="5">
    <location>
        <begin position="3682"/>
        <end position="3813"/>
    </location>
</feature>
<feature type="domain" description="Galectin" evidence="5">
    <location>
        <begin position="1474"/>
        <end position="1610"/>
    </location>
</feature>
<feature type="domain" description="Galectin" evidence="5">
    <location>
        <begin position="2069"/>
        <end position="2199"/>
    </location>
</feature>
<dbReference type="Pfam" id="PF00337">
    <property type="entry name" value="Gal-bind_lectin"/>
    <property type="match status" value="26"/>
</dbReference>
<feature type="domain" description="Galectin" evidence="5">
    <location>
        <begin position="871"/>
        <end position="997"/>
    </location>
</feature>
<keyword evidence="1" id="KW-0430">Lectin</keyword>
<feature type="domain" description="Galectin" evidence="5">
    <location>
        <begin position="3253"/>
        <end position="3383"/>
    </location>
</feature>
<evidence type="ECO:0000256" key="3">
    <source>
        <dbReference type="SAM" id="MobiDB-lite"/>
    </source>
</evidence>
<feature type="domain" description="Galectin" evidence="5">
    <location>
        <begin position="2824"/>
        <end position="2945"/>
    </location>
</feature>
<feature type="domain" description="Galectin" evidence="5">
    <location>
        <begin position="2518"/>
        <end position="2647"/>
    </location>
</feature>
<name>A0A9Q1HRZ7_CONCO</name>
<dbReference type="CDD" id="cd00070">
    <property type="entry name" value="GLECT"/>
    <property type="match status" value="26"/>
</dbReference>
<feature type="region of interest" description="Disordered" evidence="3">
    <location>
        <begin position="387"/>
        <end position="406"/>
    </location>
</feature>
<dbReference type="InterPro" id="IPR013320">
    <property type="entry name" value="ConA-like_dom_sf"/>
</dbReference>
<evidence type="ECO:0000259" key="5">
    <source>
        <dbReference type="PROSITE" id="PS51304"/>
    </source>
</evidence>
<dbReference type="PANTHER" id="PTHR11346:SF32">
    <property type="entry name" value="GALECTIN-4"/>
    <property type="match status" value="1"/>
</dbReference>
<feature type="domain" description="Galectin" evidence="5">
    <location>
        <begin position="1767"/>
        <end position="1903"/>
    </location>
</feature>
<feature type="domain" description="Galectin" evidence="5">
    <location>
        <begin position="1"/>
        <end position="82"/>
    </location>
</feature>
<feature type="domain" description="WIF" evidence="4">
    <location>
        <begin position="3326"/>
        <end position="3468"/>
    </location>
</feature>
<feature type="domain" description="Galectin" evidence="5">
    <location>
        <begin position="565"/>
        <end position="695"/>
    </location>
</feature>
<dbReference type="SMART" id="SM00908">
    <property type="entry name" value="Gal-bind_lectin"/>
    <property type="match status" value="26"/>
</dbReference>
<feature type="domain" description="Galectin" evidence="5">
    <location>
        <begin position="417"/>
        <end position="551"/>
    </location>
</feature>
<dbReference type="SMART" id="SM00276">
    <property type="entry name" value="GLECT"/>
    <property type="match status" value="26"/>
</dbReference>
<dbReference type="PROSITE" id="PS50814">
    <property type="entry name" value="WIF"/>
    <property type="match status" value="1"/>
</dbReference>
<feature type="domain" description="Galectin" evidence="5">
    <location>
        <begin position="1918"/>
        <end position="2051"/>
    </location>
</feature>
<feature type="domain" description="Galectin" evidence="5">
    <location>
        <begin position="2221"/>
        <end position="2350"/>
    </location>
</feature>
<evidence type="ECO:0000313" key="7">
    <source>
        <dbReference type="Proteomes" id="UP001152803"/>
    </source>
</evidence>
<feature type="domain" description="Galectin" evidence="5">
    <location>
        <begin position="3398"/>
        <end position="3527"/>
    </location>
</feature>
<dbReference type="GO" id="GO:0030246">
    <property type="term" value="F:carbohydrate binding"/>
    <property type="evidence" value="ECO:0007669"/>
    <property type="project" value="UniProtKB-KW"/>
</dbReference>
<feature type="compositionally biased region" description="Acidic residues" evidence="3">
    <location>
        <begin position="389"/>
        <end position="402"/>
    </location>
</feature>
<keyword evidence="7" id="KW-1185">Reference proteome</keyword>
<feature type="domain" description="Galectin" evidence="5">
    <location>
        <begin position="2965"/>
        <end position="3092"/>
    </location>
</feature>
<dbReference type="InterPro" id="IPR044156">
    <property type="entry name" value="Galectin-like"/>
</dbReference>
<gene>
    <name evidence="6" type="ORF">COCON_G00187740</name>
</gene>
<evidence type="ECO:0000256" key="2">
    <source>
        <dbReference type="ARBA" id="ARBA00022737"/>
    </source>
</evidence>
<dbReference type="EMBL" id="JAFJMO010000014">
    <property type="protein sequence ID" value="KAJ8256622.1"/>
    <property type="molecule type" value="Genomic_DNA"/>
</dbReference>
<accession>A0A9Q1HRZ7</accession>
<feature type="domain" description="Galectin" evidence="5">
    <location>
        <begin position="2369"/>
        <end position="2496"/>
    </location>
</feature>
<comment type="caution">
    <text evidence="6">The sequence shown here is derived from an EMBL/GenBank/DDBJ whole genome shotgun (WGS) entry which is preliminary data.</text>
</comment>
<dbReference type="FunFam" id="2.60.120.200:FF:000124">
    <property type="entry name" value="Galectin-4"/>
    <property type="match status" value="3"/>
</dbReference>
<feature type="domain" description="Galectin" evidence="5">
    <location>
        <begin position="1018"/>
        <end position="1148"/>
    </location>
</feature>
<dbReference type="PANTHER" id="PTHR11346">
    <property type="entry name" value="GALECTIN"/>
    <property type="match status" value="1"/>
</dbReference>
<evidence type="ECO:0000256" key="1">
    <source>
        <dbReference type="ARBA" id="ARBA00022734"/>
    </source>
</evidence>
<dbReference type="OrthoDB" id="6251307at2759"/>
<dbReference type="SUPFAM" id="SSF49899">
    <property type="entry name" value="Concanavalin A-like lectins/glucanases"/>
    <property type="match status" value="26"/>
</dbReference>
<dbReference type="InterPro" id="IPR003306">
    <property type="entry name" value="WIF"/>
</dbReference>
<feature type="domain" description="Galectin" evidence="5">
    <location>
        <begin position="1619"/>
        <end position="1750"/>
    </location>
</feature>
<evidence type="ECO:0000259" key="4">
    <source>
        <dbReference type="PROSITE" id="PS50814"/>
    </source>
</evidence>
<feature type="domain" description="Galectin" evidence="5">
    <location>
        <begin position="3109"/>
        <end position="3236"/>
    </location>
</feature>